<feature type="transmembrane region" description="Helical" evidence="4">
    <location>
        <begin position="309"/>
        <end position="330"/>
    </location>
</feature>
<evidence type="ECO:0000256" key="4">
    <source>
        <dbReference type="SAM" id="Phobius"/>
    </source>
</evidence>
<comment type="subcellular location">
    <subcellularLocation>
        <location evidence="1">Membrane</location>
        <topology evidence="1">Multi-pass membrane protein</topology>
    </subcellularLocation>
</comment>
<dbReference type="PANTHER" id="PTHR11360">
    <property type="entry name" value="MONOCARBOXYLATE TRANSPORTER"/>
    <property type="match status" value="1"/>
</dbReference>
<evidence type="ECO:0000256" key="1">
    <source>
        <dbReference type="ARBA" id="ARBA00004141"/>
    </source>
</evidence>
<dbReference type="AlphaFoldDB" id="A0A5D3AXT6"/>
<feature type="compositionally biased region" description="Polar residues" evidence="3">
    <location>
        <begin position="470"/>
        <end position="480"/>
    </location>
</feature>
<feature type="transmembrane region" description="Helical" evidence="4">
    <location>
        <begin position="193"/>
        <end position="210"/>
    </location>
</feature>
<feature type="region of interest" description="Disordered" evidence="3">
    <location>
        <begin position="487"/>
        <end position="506"/>
    </location>
</feature>
<keyword evidence="6" id="KW-1185">Reference proteome</keyword>
<feature type="compositionally biased region" description="Low complexity" evidence="3">
    <location>
        <begin position="450"/>
        <end position="469"/>
    </location>
</feature>
<feature type="transmembrane region" description="Helical" evidence="4">
    <location>
        <begin position="362"/>
        <end position="381"/>
    </location>
</feature>
<gene>
    <name evidence="5" type="ORF">B9479_004176</name>
</gene>
<dbReference type="Pfam" id="PF07690">
    <property type="entry name" value="MFS_1"/>
    <property type="match status" value="1"/>
</dbReference>
<comment type="similarity">
    <text evidence="2">Belongs to the major facilitator superfamily. Monocarboxylate porter (TC 2.A.1.13) family.</text>
</comment>
<evidence type="ECO:0000256" key="2">
    <source>
        <dbReference type="ARBA" id="ARBA00006727"/>
    </source>
</evidence>
<comment type="caution">
    <text evidence="5">The sequence shown here is derived from an EMBL/GenBank/DDBJ whole genome shotgun (WGS) entry which is preliminary data.</text>
</comment>
<feature type="transmembrane region" description="Helical" evidence="4">
    <location>
        <begin position="101"/>
        <end position="127"/>
    </location>
</feature>
<feature type="transmembrane region" description="Helical" evidence="4">
    <location>
        <begin position="337"/>
        <end position="356"/>
    </location>
</feature>
<dbReference type="Gene3D" id="1.20.1250.20">
    <property type="entry name" value="MFS general substrate transporter like domains"/>
    <property type="match status" value="2"/>
</dbReference>
<dbReference type="SUPFAM" id="SSF103473">
    <property type="entry name" value="MFS general substrate transporter"/>
    <property type="match status" value="1"/>
</dbReference>
<keyword evidence="4" id="KW-0472">Membrane</keyword>
<dbReference type="PANTHER" id="PTHR11360:SF287">
    <property type="entry name" value="MFS MONOCARBOXYLATE TRANSPORTER"/>
    <property type="match status" value="1"/>
</dbReference>
<evidence type="ECO:0000313" key="5">
    <source>
        <dbReference type="EMBL" id="TYJ55139.1"/>
    </source>
</evidence>
<evidence type="ECO:0000313" key="6">
    <source>
        <dbReference type="Proteomes" id="UP000322245"/>
    </source>
</evidence>
<dbReference type="GO" id="GO:0016020">
    <property type="term" value="C:membrane"/>
    <property type="evidence" value="ECO:0007669"/>
    <property type="project" value="UniProtKB-SubCell"/>
</dbReference>
<dbReference type="InterPro" id="IPR050327">
    <property type="entry name" value="Proton-linked_MCT"/>
</dbReference>
<evidence type="ECO:0008006" key="7">
    <source>
        <dbReference type="Google" id="ProtNLM"/>
    </source>
</evidence>
<accession>A0A5D3AXT6</accession>
<keyword evidence="4" id="KW-0812">Transmembrane</keyword>
<dbReference type="InterPro" id="IPR036259">
    <property type="entry name" value="MFS_trans_sf"/>
</dbReference>
<dbReference type="GO" id="GO:0022857">
    <property type="term" value="F:transmembrane transporter activity"/>
    <property type="evidence" value="ECO:0007669"/>
    <property type="project" value="InterPro"/>
</dbReference>
<keyword evidence="4" id="KW-1133">Transmembrane helix</keyword>
<feature type="transmembrane region" description="Helical" evidence="4">
    <location>
        <begin position="267"/>
        <end position="289"/>
    </location>
</feature>
<feature type="transmembrane region" description="Helical" evidence="4">
    <location>
        <begin position="134"/>
        <end position="152"/>
    </location>
</feature>
<reference evidence="5 6" key="1">
    <citation type="submission" date="2017-05" db="EMBL/GenBank/DDBJ databases">
        <title>The Genome Sequence of Tsuchiyaea wingfieldii DSM 27421.</title>
        <authorList>
            <person name="Cuomo C."/>
            <person name="Passer A."/>
            <person name="Billmyre B."/>
            <person name="Heitman J."/>
        </authorList>
    </citation>
    <scope>NUCLEOTIDE SEQUENCE [LARGE SCALE GENOMIC DNA]</scope>
    <source>
        <strain evidence="5 6">DSM 27421</strain>
    </source>
</reference>
<feature type="transmembrane region" description="Helical" evidence="4">
    <location>
        <begin position="62"/>
        <end position="89"/>
    </location>
</feature>
<feature type="transmembrane region" description="Helical" evidence="4">
    <location>
        <begin position="158"/>
        <end position="181"/>
    </location>
</feature>
<evidence type="ECO:0000256" key="3">
    <source>
        <dbReference type="SAM" id="MobiDB-lite"/>
    </source>
</evidence>
<dbReference type="InterPro" id="IPR011701">
    <property type="entry name" value="MFS"/>
</dbReference>
<proteinExistence type="inferred from homology"/>
<sequence>MAIPQHQLHVSEETIDLSDLPKSSSAIPLVPIVSYHSTNDHEDIEPIAQYALPPVDGGKQAWIFLAAATIIEILVWGIPFAIGVLLAFWTSTLFPDQSSSTLTLAATLQTGLLYMNSAVIGPLLTAVPRWQKTFQVMGILAASVALIASAFASKPWHILVTIGLLYPLAGAAYFPCGTLLFEWFHARRGLASGVMYAGTGTGGFIFPFIMSGLLQHLGYKNAMIITGSVFGVVGTICLCFIRRRVPIASRYHPDSERRRENTPDWSFMKSTLLIVSLATILLTSLGNFIPSLWIPTYANDLHLSHPNGANLLSILNAASVPGNALMGLLSDRLPMRIVILISCLVSGLSVAFLWGFGTSKGMLVAFCAVFGMFGPSFCAVWSKMNAAIAKDNTFQFAMIFSFFMFTRGVGNFSSGPISEALLKYDALHGAIGGYGFNNYEQMEKLNSMPSRSRASATNTSTSGQSQSNQPMFSSGYSVQQSEEDTMFSGFSRMDTGNLEEKAPETK</sequence>
<feature type="transmembrane region" description="Helical" evidence="4">
    <location>
        <begin position="222"/>
        <end position="241"/>
    </location>
</feature>
<name>A0A5D3AXT6_9TREE</name>
<protein>
    <recommendedName>
        <fullName evidence="7">Major facilitator superfamily (MFS) profile domain-containing protein</fullName>
    </recommendedName>
</protein>
<feature type="region of interest" description="Disordered" evidence="3">
    <location>
        <begin position="447"/>
        <end position="481"/>
    </location>
</feature>
<dbReference type="Proteomes" id="UP000322245">
    <property type="component" value="Unassembled WGS sequence"/>
</dbReference>
<dbReference type="EMBL" id="NIDF01000045">
    <property type="protein sequence ID" value="TYJ55139.1"/>
    <property type="molecule type" value="Genomic_DNA"/>
</dbReference>
<organism evidence="5 6">
    <name type="scientific">Cryptococcus floricola</name>
    <dbReference type="NCBI Taxonomy" id="2591691"/>
    <lineage>
        <taxon>Eukaryota</taxon>
        <taxon>Fungi</taxon>
        <taxon>Dikarya</taxon>
        <taxon>Basidiomycota</taxon>
        <taxon>Agaricomycotina</taxon>
        <taxon>Tremellomycetes</taxon>
        <taxon>Tremellales</taxon>
        <taxon>Cryptococcaceae</taxon>
        <taxon>Cryptococcus</taxon>
    </lineage>
</organism>